<dbReference type="SMART" id="SM00886">
    <property type="entry name" value="Dabb"/>
    <property type="match status" value="1"/>
</dbReference>
<feature type="domain" description="Stress-response A/B barrel" evidence="1">
    <location>
        <begin position="2"/>
        <end position="97"/>
    </location>
</feature>
<dbReference type="RefSeq" id="WP_013959718.1">
    <property type="nucleotide sequence ID" value="NC_015727.1"/>
</dbReference>
<keyword evidence="2" id="KW-0614">Plasmid</keyword>
<dbReference type="Pfam" id="PF07876">
    <property type="entry name" value="Dabb"/>
    <property type="match status" value="1"/>
</dbReference>
<dbReference type="PANTHER" id="PTHR37832:SF1">
    <property type="entry name" value="STRESS-RESPONSE A_B BARREL DOMAIN-CONTAINING PROTEIN"/>
    <property type="match status" value="1"/>
</dbReference>
<accession>F8GVR7</accession>
<proteinExistence type="predicted"/>
<protein>
    <submittedName>
        <fullName evidence="2">Stress responsive alpha-beta barrel domain containing protein</fullName>
    </submittedName>
</protein>
<dbReference type="Proteomes" id="UP000006798">
    <property type="component" value="Plasmid pBB1"/>
</dbReference>
<dbReference type="Gene3D" id="3.30.70.100">
    <property type="match status" value="1"/>
</dbReference>
<geneLocation type="plasmid" evidence="2 3">
    <name>pBB1</name>
</geneLocation>
<sequence length="103" mass="11571">MIRHIVMWKVAGDNNAERLGACRLVKEQFESLAGKIPGLLHIEVGIDESRIDYASDVVLLSHFESQEALQAYAEHPAHAAVQKVLLGLRIARQQVDYLVPERK</sequence>
<dbReference type="KEGG" id="cnc:CNE_BB1p12880"/>
<dbReference type="SUPFAM" id="SSF54909">
    <property type="entry name" value="Dimeric alpha+beta barrel"/>
    <property type="match status" value="1"/>
</dbReference>
<gene>
    <name evidence="2" type="ordered locus">CNE_BB1p12880</name>
</gene>
<dbReference type="PANTHER" id="PTHR37832">
    <property type="entry name" value="BLL2683 PROTEIN"/>
    <property type="match status" value="1"/>
</dbReference>
<evidence type="ECO:0000259" key="1">
    <source>
        <dbReference type="PROSITE" id="PS51502"/>
    </source>
</evidence>
<dbReference type="AlphaFoldDB" id="F8GVR7"/>
<evidence type="ECO:0000313" key="2">
    <source>
        <dbReference type="EMBL" id="AEI82687.1"/>
    </source>
</evidence>
<name>F8GVR7_CUPNN</name>
<dbReference type="HOGENOM" id="CLU_080664_3_1_4"/>
<dbReference type="PROSITE" id="PS51502">
    <property type="entry name" value="S_R_A_B_BARREL"/>
    <property type="match status" value="1"/>
</dbReference>
<reference evidence="2 3" key="1">
    <citation type="journal article" date="2011" name="J. Bacteriol.">
        <title>Complete genome sequence of the type strain Cupriavidus necator N-1.</title>
        <authorList>
            <person name="Poehlein A."/>
            <person name="Kusian B."/>
            <person name="Friedrich B."/>
            <person name="Daniel R."/>
            <person name="Bowien B."/>
        </authorList>
    </citation>
    <scope>NUCLEOTIDE SEQUENCE [LARGE SCALE GENOMIC DNA]</scope>
    <source>
        <strain evidence="3">ATCC 43291 / DSM 13513 / CCUG 52238 / LMG 8453 / N-1</strain>
        <plasmid evidence="2 3">pBB1</plasmid>
    </source>
</reference>
<evidence type="ECO:0000313" key="3">
    <source>
        <dbReference type="Proteomes" id="UP000006798"/>
    </source>
</evidence>
<dbReference type="EMBL" id="CP002879">
    <property type="protein sequence ID" value="AEI82687.1"/>
    <property type="molecule type" value="Genomic_DNA"/>
</dbReference>
<dbReference type="InterPro" id="IPR011008">
    <property type="entry name" value="Dimeric_a/b-barrel"/>
</dbReference>
<dbReference type="InterPro" id="IPR013097">
    <property type="entry name" value="Dabb"/>
</dbReference>
<dbReference type="GeneID" id="34312895"/>
<organism evidence="2 3">
    <name type="scientific">Cupriavidus necator (strain ATCC 43291 / DSM 13513 / CCUG 52238 / LMG 8453 / N-1)</name>
    <name type="common">Ralstonia eutropha</name>
    <dbReference type="NCBI Taxonomy" id="1042878"/>
    <lineage>
        <taxon>Bacteria</taxon>
        <taxon>Pseudomonadati</taxon>
        <taxon>Pseudomonadota</taxon>
        <taxon>Betaproteobacteria</taxon>
        <taxon>Burkholderiales</taxon>
        <taxon>Burkholderiaceae</taxon>
        <taxon>Cupriavidus</taxon>
    </lineage>
</organism>